<evidence type="ECO:0008006" key="4">
    <source>
        <dbReference type="Google" id="ProtNLM"/>
    </source>
</evidence>
<dbReference type="STRING" id="1423778.FC70_GL000481"/>
<evidence type="ECO:0000313" key="3">
    <source>
        <dbReference type="Proteomes" id="UP000051697"/>
    </source>
</evidence>
<evidence type="ECO:0000256" key="1">
    <source>
        <dbReference type="SAM" id="Phobius"/>
    </source>
</evidence>
<feature type="transmembrane region" description="Helical" evidence="1">
    <location>
        <begin position="141"/>
        <end position="161"/>
    </location>
</feature>
<dbReference type="InterPro" id="IPR010178">
    <property type="entry name" value="Lit"/>
</dbReference>
<sequence>MQTKSVDGINAKHIMVDYQHLLLYLQNPLTGDLKFRYLPMSHAGSNHFNDVRKLFVINNLVMVVTVPLSVWLLRQEKRNQQLWKLLVPLQTGVFVFPVLAVTLGLNFESAFIKFHELIFNNNDWQFNPTTDPIINVLTESIFFQLAVIVVLLIEVMMYLSYRITKRQVFKT</sequence>
<dbReference type="PATRIC" id="fig|1423778.4.peg.501"/>
<feature type="transmembrane region" description="Helical" evidence="1">
    <location>
        <begin position="54"/>
        <end position="73"/>
    </location>
</feature>
<evidence type="ECO:0000313" key="2">
    <source>
        <dbReference type="EMBL" id="KRL58007.1"/>
    </source>
</evidence>
<name>A0A0R1RM60_9LACO</name>
<organism evidence="2 3">
    <name type="scientific">Paucilactobacillus oligofermentans DSM 15707 = LMG 22743</name>
    <dbReference type="NCBI Taxonomy" id="1423778"/>
    <lineage>
        <taxon>Bacteria</taxon>
        <taxon>Bacillati</taxon>
        <taxon>Bacillota</taxon>
        <taxon>Bacilli</taxon>
        <taxon>Lactobacillales</taxon>
        <taxon>Lactobacillaceae</taxon>
        <taxon>Paucilactobacillus</taxon>
    </lineage>
</organism>
<gene>
    <name evidence="2" type="ORF">FC70_GL000481</name>
</gene>
<reference evidence="2 3" key="1">
    <citation type="journal article" date="2015" name="Genome Announc.">
        <title>Expanding the biotechnology potential of lactobacilli through comparative genomics of 213 strains and associated genera.</title>
        <authorList>
            <person name="Sun Z."/>
            <person name="Harris H.M."/>
            <person name="McCann A."/>
            <person name="Guo C."/>
            <person name="Argimon S."/>
            <person name="Zhang W."/>
            <person name="Yang X."/>
            <person name="Jeffery I.B."/>
            <person name="Cooney J.C."/>
            <person name="Kagawa T.F."/>
            <person name="Liu W."/>
            <person name="Song Y."/>
            <person name="Salvetti E."/>
            <person name="Wrobel A."/>
            <person name="Rasinkangas P."/>
            <person name="Parkhill J."/>
            <person name="Rea M.C."/>
            <person name="O'Sullivan O."/>
            <person name="Ritari J."/>
            <person name="Douillard F.P."/>
            <person name="Paul Ross R."/>
            <person name="Yang R."/>
            <person name="Briner A.E."/>
            <person name="Felis G.E."/>
            <person name="de Vos W.M."/>
            <person name="Barrangou R."/>
            <person name="Klaenhammer T.R."/>
            <person name="Caufield P.W."/>
            <person name="Cui Y."/>
            <person name="Zhang H."/>
            <person name="O'Toole P.W."/>
        </authorList>
    </citation>
    <scope>NUCLEOTIDE SEQUENCE [LARGE SCALE GENOMIC DNA]</scope>
    <source>
        <strain evidence="2 3">DSM 15707</strain>
    </source>
</reference>
<keyword evidence="3" id="KW-1185">Reference proteome</keyword>
<dbReference type="EMBL" id="AZFE01000003">
    <property type="protein sequence ID" value="KRL58007.1"/>
    <property type="molecule type" value="Genomic_DNA"/>
</dbReference>
<dbReference type="AlphaFoldDB" id="A0A0R1RM60"/>
<accession>A0A0R1RM60</accession>
<dbReference type="NCBIfam" id="TIGR01906">
    <property type="entry name" value="integ_TIGR01906"/>
    <property type="match status" value="1"/>
</dbReference>
<proteinExistence type="predicted"/>
<comment type="caution">
    <text evidence="2">The sequence shown here is derived from an EMBL/GenBank/DDBJ whole genome shotgun (WGS) entry which is preliminary data.</text>
</comment>
<keyword evidence="1" id="KW-0812">Transmembrane</keyword>
<keyword evidence="1" id="KW-0472">Membrane</keyword>
<protein>
    <recommendedName>
        <fullName evidence="4">Integral membrane protein</fullName>
    </recommendedName>
</protein>
<feature type="transmembrane region" description="Helical" evidence="1">
    <location>
        <begin position="85"/>
        <end position="107"/>
    </location>
</feature>
<dbReference type="Pfam" id="PF07314">
    <property type="entry name" value="Lit"/>
    <property type="match status" value="1"/>
</dbReference>
<keyword evidence="1" id="KW-1133">Transmembrane helix</keyword>
<dbReference type="Proteomes" id="UP000051697">
    <property type="component" value="Unassembled WGS sequence"/>
</dbReference>